<evidence type="ECO:0000259" key="7">
    <source>
        <dbReference type="PROSITE" id="PS01124"/>
    </source>
</evidence>
<dbReference type="PANTHER" id="PTHR46796">
    <property type="entry name" value="HTH-TYPE TRANSCRIPTIONAL ACTIVATOR RHAS-RELATED"/>
    <property type="match status" value="1"/>
</dbReference>
<feature type="domain" description="HTH araC/xylS-type" evidence="7">
    <location>
        <begin position="211"/>
        <end position="309"/>
    </location>
</feature>
<feature type="signal peptide" evidence="6">
    <location>
        <begin position="1"/>
        <end position="19"/>
    </location>
</feature>
<dbReference type="PANTHER" id="PTHR46796:SF6">
    <property type="entry name" value="ARAC SUBFAMILY"/>
    <property type="match status" value="1"/>
</dbReference>
<sequence length="309" mass="33491">MSLRVGLLLLPGASALTYAAAVEPMQVANRLLGEDCFSIEHLGLGAAFGSGLPIPQTPLDHCDPPLDWLLLVGGHAPPRELPDDFAQKLTHHADGVSTLGGLASGGLLLAEAGLLDGYRAALHGLPGAQLRERFPAVRQTEDVFCVDRNRLTCRGATAAQDLMIWTIGRELGRDVAEALAQWFVRERVGEPELGGGTELDQATRAEQPALAEAVDLMFANIEEPLSGDDIAGHVNLSRRQLERLFRKYLDTVPSRYYLKIRLDRARELVRNSALSLTDIALSCGFSSGAHFSTTYRNAFGLTPSEDREV</sequence>
<evidence type="ECO:0000313" key="9">
    <source>
        <dbReference type="Proteomes" id="UP000313645"/>
    </source>
</evidence>
<keyword evidence="6" id="KW-0732">Signal</keyword>
<dbReference type="PROSITE" id="PS00041">
    <property type="entry name" value="HTH_ARAC_FAMILY_1"/>
    <property type="match status" value="1"/>
</dbReference>
<keyword evidence="3" id="KW-0010">Activator</keyword>
<dbReference type="InterPro" id="IPR050204">
    <property type="entry name" value="AraC_XylS_family_regulators"/>
</dbReference>
<keyword evidence="2" id="KW-0238">DNA-binding</keyword>
<dbReference type="Gene3D" id="3.40.50.880">
    <property type="match status" value="1"/>
</dbReference>
<evidence type="ECO:0000256" key="4">
    <source>
        <dbReference type="ARBA" id="ARBA00023163"/>
    </source>
</evidence>
<evidence type="ECO:0000313" key="8">
    <source>
        <dbReference type="EMBL" id="TBW52901.1"/>
    </source>
</evidence>
<feature type="chain" id="PRO_5046053101" evidence="6">
    <location>
        <begin position="20"/>
        <end position="309"/>
    </location>
</feature>
<proteinExistence type="predicted"/>
<dbReference type="InterPro" id="IPR018062">
    <property type="entry name" value="HTH_AraC-typ_CS"/>
</dbReference>
<comment type="function">
    <text evidence="5">Regulatory protein of the TOL plasmid xyl operons. XylS activates the xylXYZLTEGFJQKIH operon required for the degradation of toluene, m-xylene and p-xylene.</text>
</comment>
<evidence type="ECO:0000256" key="3">
    <source>
        <dbReference type="ARBA" id="ARBA00023159"/>
    </source>
</evidence>
<dbReference type="InterPro" id="IPR009057">
    <property type="entry name" value="Homeodomain-like_sf"/>
</dbReference>
<dbReference type="SUPFAM" id="SSF46689">
    <property type="entry name" value="Homeodomain-like"/>
    <property type="match status" value="2"/>
</dbReference>
<evidence type="ECO:0000256" key="5">
    <source>
        <dbReference type="ARBA" id="ARBA00037345"/>
    </source>
</evidence>
<keyword evidence="4" id="KW-0804">Transcription</keyword>
<dbReference type="SUPFAM" id="SSF52317">
    <property type="entry name" value="Class I glutamine amidotransferase-like"/>
    <property type="match status" value="1"/>
</dbReference>
<reference evidence="8 9" key="1">
    <citation type="submission" date="2019-02" db="EMBL/GenBank/DDBJ databases">
        <title>Marinobacter halodurans sp. nov., a marine bacterium isolated from sea tidal flat.</title>
        <authorList>
            <person name="Yoo Y."/>
            <person name="Lee D.W."/>
            <person name="Kim B.S."/>
            <person name="Kim J.-J."/>
        </authorList>
    </citation>
    <scope>NUCLEOTIDE SEQUENCE [LARGE SCALE GENOMIC DNA]</scope>
    <source>
        <strain evidence="8 9">YJ-S3-2</strain>
    </source>
</reference>
<dbReference type="PRINTS" id="PR00032">
    <property type="entry name" value="HTHARAC"/>
</dbReference>
<dbReference type="SMART" id="SM00342">
    <property type="entry name" value="HTH_ARAC"/>
    <property type="match status" value="1"/>
</dbReference>
<accession>A0ABY1ZHG4</accession>
<organism evidence="8 9">
    <name type="scientific">Marinobacter halodurans</name>
    <dbReference type="NCBI Taxonomy" id="2528979"/>
    <lineage>
        <taxon>Bacteria</taxon>
        <taxon>Pseudomonadati</taxon>
        <taxon>Pseudomonadota</taxon>
        <taxon>Gammaproteobacteria</taxon>
        <taxon>Pseudomonadales</taxon>
        <taxon>Marinobacteraceae</taxon>
        <taxon>Marinobacter</taxon>
    </lineage>
</organism>
<name>A0ABY1ZHG4_9GAMM</name>
<dbReference type="RefSeq" id="WP_131482795.1">
    <property type="nucleotide sequence ID" value="NZ_SJDL01000026.1"/>
</dbReference>
<dbReference type="PROSITE" id="PS01124">
    <property type="entry name" value="HTH_ARAC_FAMILY_2"/>
    <property type="match status" value="1"/>
</dbReference>
<dbReference type="Proteomes" id="UP000313645">
    <property type="component" value="Unassembled WGS sequence"/>
</dbReference>
<comment type="caution">
    <text evidence="8">The sequence shown here is derived from an EMBL/GenBank/DDBJ whole genome shotgun (WGS) entry which is preliminary data.</text>
</comment>
<protein>
    <submittedName>
        <fullName evidence="8">Helix-turn-helix domain-containing protein</fullName>
    </submittedName>
</protein>
<evidence type="ECO:0000256" key="6">
    <source>
        <dbReference type="SAM" id="SignalP"/>
    </source>
</evidence>
<dbReference type="InterPro" id="IPR018060">
    <property type="entry name" value="HTH_AraC"/>
</dbReference>
<keyword evidence="1" id="KW-0805">Transcription regulation</keyword>
<dbReference type="Gene3D" id="1.10.10.60">
    <property type="entry name" value="Homeodomain-like"/>
    <property type="match status" value="1"/>
</dbReference>
<dbReference type="InterPro" id="IPR020449">
    <property type="entry name" value="Tscrpt_reg_AraC-type_HTH"/>
</dbReference>
<dbReference type="Pfam" id="PF12833">
    <property type="entry name" value="HTH_18"/>
    <property type="match status" value="1"/>
</dbReference>
<evidence type="ECO:0000256" key="1">
    <source>
        <dbReference type="ARBA" id="ARBA00023015"/>
    </source>
</evidence>
<evidence type="ECO:0000256" key="2">
    <source>
        <dbReference type="ARBA" id="ARBA00023125"/>
    </source>
</evidence>
<gene>
    <name evidence="8" type="ORF">EZI54_15515</name>
</gene>
<dbReference type="EMBL" id="SJDL01000026">
    <property type="protein sequence ID" value="TBW52901.1"/>
    <property type="molecule type" value="Genomic_DNA"/>
</dbReference>
<dbReference type="InterPro" id="IPR029062">
    <property type="entry name" value="Class_I_gatase-like"/>
</dbReference>
<keyword evidence="9" id="KW-1185">Reference proteome</keyword>